<accession>A0A0F9PRS6</accession>
<proteinExistence type="predicted"/>
<dbReference type="AlphaFoldDB" id="A0A0F9PRS6"/>
<comment type="caution">
    <text evidence="1">The sequence shown here is derived from an EMBL/GenBank/DDBJ whole genome shotgun (WGS) entry which is preliminary data.</text>
</comment>
<dbReference type="EMBL" id="LAZR01005956">
    <property type="protein sequence ID" value="KKM95842.1"/>
    <property type="molecule type" value="Genomic_DNA"/>
</dbReference>
<name>A0A0F9PRS6_9ZZZZ</name>
<protein>
    <submittedName>
        <fullName evidence="1">Uncharacterized protein</fullName>
    </submittedName>
</protein>
<gene>
    <name evidence="1" type="ORF">LCGC14_1184120</name>
</gene>
<evidence type="ECO:0000313" key="1">
    <source>
        <dbReference type="EMBL" id="KKM95842.1"/>
    </source>
</evidence>
<reference evidence="1" key="1">
    <citation type="journal article" date="2015" name="Nature">
        <title>Complex archaea that bridge the gap between prokaryotes and eukaryotes.</title>
        <authorList>
            <person name="Spang A."/>
            <person name="Saw J.H."/>
            <person name="Jorgensen S.L."/>
            <person name="Zaremba-Niedzwiedzka K."/>
            <person name="Martijn J."/>
            <person name="Lind A.E."/>
            <person name="van Eijk R."/>
            <person name="Schleper C."/>
            <person name="Guy L."/>
            <person name="Ettema T.J."/>
        </authorList>
    </citation>
    <scope>NUCLEOTIDE SEQUENCE</scope>
</reference>
<sequence length="77" mass="9167">MGIYTKETEMFSPNEAFEDAIREGLLVPDKDAENSAYKFMYMFSKRGNPTVFESGTKGFHYHHYFKHYHTREYVNTK</sequence>
<organism evidence="1">
    <name type="scientific">marine sediment metagenome</name>
    <dbReference type="NCBI Taxonomy" id="412755"/>
    <lineage>
        <taxon>unclassified sequences</taxon>
        <taxon>metagenomes</taxon>
        <taxon>ecological metagenomes</taxon>
    </lineage>
</organism>